<comment type="caution">
    <text evidence="9">The sequence shown here is derived from an EMBL/GenBank/DDBJ whole genome shotgun (WGS) entry which is preliminary data.</text>
</comment>
<dbReference type="EMBL" id="JPKZ01000623">
    <property type="protein sequence ID" value="KHN86428.1"/>
    <property type="molecule type" value="Genomic_DNA"/>
</dbReference>
<dbReference type="STRING" id="6265.A0A0B2VXN7"/>
<dbReference type="InterPro" id="IPR027104">
    <property type="entry name" value="Prp3"/>
</dbReference>
<dbReference type="InterPro" id="IPR010541">
    <property type="entry name" value="Prp3_C"/>
</dbReference>
<feature type="compositionally biased region" description="Basic and acidic residues" evidence="5">
    <location>
        <begin position="459"/>
        <end position="477"/>
    </location>
</feature>
<dbReference type="OrthoDB" id="10264544at2759"/>
<feature type="region of interest" description="Disordered" evidence="5">
    <location>
        <begin position="459"/>
        <end position="497"/>
    </location>
</feature>
<organism evidence="9 10">
    <name type="scientific">Toxocara canis</name>
    <name type="common">Canine roundworm</name>
    <dbReference type="NCBI Taxonomy" id="6265"/>
    <lineage>
        <taxon>Eukaryota</taxon>
        <taxon>Metazoa</taxon>
        <taxon>Ecdysozoa</taxon>
        <taxon>Nematoda</taxon>
        <taxon>Chromadorea</taxon>
        <taxon>Rhabditida</taxon>
        <taxon>Spirurina</taxon>
        <taxon>Ascaridomorpha</taxon>
        <taxon>Ascaridoidea</taxon>
        <taxon>Toxocaridae</taxon>
        <taxon>Toxocara</taxon>
    </lineage>
</organism>
<dbReference type="OMA" id="ASMFMNY"/>
<accession>A0A0B2VXN7</accession>
<reference evidence="9 10" key="1">
    <citation type="submission" date="2014-11" db="EMBL/GenBank/DDBJ databases">
        <title>Genetic blueprint of the zoonotic pathogen Toxocara canis.</title>
        <authorList>
            <person name="Zhu X.-Q."/>
            <person name="Korhonen P.K."/>
            <person name="Cai H."/>
            <person name="Young N.D."/>
            <person name="Nejsum P."/>
            <person name="von Samson-Himmelstjerna G."/>
            <person name="Boag P.R."/>
            <person name="Tan P."/>
            <person name="Li Q."/>
            <person name="Min J."/>
            <person name="Yang Y."/>
            <person name="Wang X."/>
            <person name="Fang X."/>
            <person name="Hall R.S."/>
            <person name="Hofmann A."/>
            <person name="Sternberg P.W."/>
            <person name="Jex A.R."/>
            <person name="Gasser R.B."/>
        </authorList>
    </citation>
    <scope>NUCLEOTIDE SEQUENCE [LARGE SCALE GENOMIC DNA]</scope>
    <source>
        <strain evidence="9">PN_DK_2014</strain>
    </source>
</reference>
<name>A0A0B2VXN7_TOXCA</name>
<evidence type="ECO:0000256" key="1">
    <source>
        <dbReference type="ARBA" id="ARBA00004123"/>
    </source>
</evidence>
<dbReference type="AlphaFoldDB" id="A0A0B2VXN7"/>
<dbReference type="Proteomes" id="UP000031036">
    <property type="component" value="Unassembled WGS sequence"/>
</dbReference>
<evidence type="ECO:0000256" key="6">
    <source>
        <dbReference type="SAM" id="Phobius"/>
    </source>
</evidence>
<evidence type="ECO:0000256" key="3">
    <source>
        <dbReference type="ARBA" id="ARBA00023187"/>
    </source>
</evidence>
<evidence type="ECO:0000313" key="9">
    <source>
        <dbReference type="EMBL" id="KHN86428.1"/>
    </source>
</evidence>
<keyword evidence="2" id="KW-0507">mRNA processing</keyword>
<proteinExistence type="predicted"/>
<dbReference type="CDD" id="cd24162">
    <property type="entry name" value="Prp3_C"/>
    <property type="match status" value="1"/>
</dbReference>
<dbReference type="PANTHER" id="PTHR14212">
    <property type="entry name" value="U4/U6-ASSOCIATED RNA SPLICING FACTOR-RELATED"/>
    <property type="match status" value="1"/>
</dbReference>
<comment type="subcellular location">
    <subcellularLocation>
        <location evidence="1">Nucleus</location>
    </subcellularLocation>
</comment>
<dbReference type="Pfam" id="PF06544">
    <property type="entry name" value="Prp3_C"/>
    <property type="match status" value="1"/>
</dbReference>
<dbReference type="PANTHER" id="PTHR14212:SF0">
    <property type="entry name" value="U4_U6 SMALL NUCLEAR RIBONUCLEOPROTEIN PRP3"/>
    <property type="match status" value="1"/>
</dbReference>
<sequence length="643" mass="73924">MSERNVERLVRKYIDKRDDKLVDIVERCIRKGYDYEKMKGRIGEHVRDSSTRKRLVEALSDAFPQFARKSKQPFEERKEVREEERKEKRPKLQELPVSTVPSSAPSILIAPKLATLPLKVEPKNEEVTEEELRSKELMYQAQMAIEERKRQLNLTAKPGIVAQTVISKASKLNVKEASMFMNYSMEKINRLVFISHSTTDILVVKELKEKLARSTALPQLAKKQIEKVKTETEQKIVEYLDPRISLKSAQRKPRAIVFHEKGEFETLAHRERAKARLAMLQSEISHIAKRTGMSSSVKLAMLTPSSASTAVEVPDIEWWDEIVIGAPTYNSIPDADLDVDERYKKSITNLVEHPIQLKPPDEPLHPQYLKPRICRFDLPGITGFIVSADLVLPVFIVLADLVYLTSKERKKIRRQNRKEAQKEQTEKIRLGLAKAPEPKVKLSNLMRVLGSEAVQDPTKMEAHVRKQMAERQRKHESANAQRKLTKEQRSEKKAKKIKEDTSLCVHVAVYRLKSLSHPAKKFKVEMNAKQLHMTGLILLHANINLVVVEGGPKQQKAFKNLMLNRIKWADEIIGQKKEAEDKDAPGERNQCFLVWEGVTKKRNFGEVKCISATLEKQARELLEKHEVAHYWDLAYSTSLLKDE</sequence>
<feature type="domain" description="Pre-mRNA-splicing factor 3" evidence="8">
    <location>
        <begin position="238"/>
        <end position="367"/>
    </location>
</feature>
<evidence type="ECO:0000259" key="8">
    <source>
        <dbReference type="Pfam" id="PF08572"/>
    </source>
</evidence>
<evidence type="ECO:0000256" key="2">
    <source>
        <dbReference type="ARBA" id="ARBA00022664"/>
    </source>
</evidence>
<keyword evidence="4" id="KW-0539">Nucleus</keyword>
<keyword evidence="6" id="KW-0472">Membrane</keyword>
<evidence type="ECO:0000313" key="10">
    <source>
        <dbReference type="Proteomes" id="UP000031036"/>
    </source>
</evidence>
<dbReference type="GO" id="GO:0046540">
    <property type="term" value="C:U4/U6 x U5 tri-snRNP complex"/>
    <property type="evidence" value="ECO:0007669"/>
    <property type="project" value="InterPro"/>
</dbReference>
<keyword evidence="9" id="KW-0687">Ribonucleoprotein</keyword>
<feature type="transmembrane region" description="Helical" evidence="6">
    <location>
        <begin position="381"/>
        <end position="404"/>
    </location>
</feature>
<feature type="compositionally biased region" description="Basic and acidic residues" evidence="5">
    <location>
        <begin position="72"/>
        <end position="92"/>
    </location>
</feature>
<feature type="region of interest" description="Disordered" evidence="5">
    <location>
        <begin position="71"/>
        <end position="97"/>
    </location>
</feature>
<dbReference type="InterPro" id="IPR013881">
    <property type="entry name" value="Pre-mRNA_splic_Prp3_dom"/>
</dbReference>
<keyword evidence="10" id="KW-1185">Reference proteome</keyword>
<dbReference type="Gene3D" id="1.20.1390.10">
    <property type="entry name" value="PWI domain"/>
    <property type="match status" value="1"/>
</dbReference>
<keyword evidence="6" id="KW-1133">Transmembrane helix</keyword>
<evidence type="ECO:0000256" key="5">
    <source>
        <dbReference type="SAM" id="MobiDB-lite"/>
    </source>
</evidence>
<evidence type="ECO:0000256" key="4">
    <source>
        <dbReference type="ARBA" id="ARBA00023242"/>
    </source>
</evidence>
<dbReference type="Pfam" id="PF08572">
    <property type="entry name" value="PRP3"/>
    <property type="match status" value="2"/>
</dbReference>
<protein>
    <submittedName>
        <fullName evidence="9">U4/U6 small nuclear ribonucleoprotein Prp3</fullName>
    </submittedName>
</protein>
<evidence type="ECO:0000259" key="7">
    <source>
        <dbReference type="Pfam" id="PF06544"/>
    </source>
</evidence>
<feature type="compositionally biased region" description="Basic and acidic residues" evidence="5">
    <location>
        <begin position="484"/>
        <end position="497"/>
    </location>
</feature>
<feature type="domain" description="Small nuclear ribonucleoprotein Prp3 C-terminal" evidence="7">
    <location>
        <begin position="508"/>
        <end position="634"/>
    </location>
</feature>
<keyword evidence="3" id="KW-0508">mRNA splicing</keyword>
<keyword evidence="6" id="KW-0812">Transmembrane</keyword>
<dbReference type="GO" id="GO:0000398">
    <property type="term" value="P:mRNA splicing, via spliceosome"/>
    <property type="evidence" value="ECO:0007669"/>
    <property type="project" value="InterPro"/>
</dbReference>
<gene>
    <name evidence="9" type="primary">PRPF3</name>
    <name evidence="9" type="ORF">Tcan_17164</name>
</gene>
<feature type="domain" description="Pre-mRNA-splicing factor 3" evidence="8">
    <location>
        <begin position="402"/>
        <end position="485"/>
    </location>
</feature>